<dbReference type="GO" id="GO:0006457">
    <property type="term" value="P:protein folding"/>
    <property type="evidence" value="ECO:0007669"/>
    <property type="project" value="InterPro"/>
</dbReference>
<comment type="subunit">
    <text evidence="3">Homodimer.</text>
</comment>
<sequence length="201" mass="21693">MSTSPEEPQNPEPRGGEQETPLTAEEILNAEQTDEARTADQAEGAAGDHDPAVAGDATSAEDNEFARLAEDRLEDLRRLQAEFMNYKNRTDRERAQLRDHVVGEVLGSLIPVFDDIDAARAAGDLVDGPFAAIATKLESLLDKQGLERIGQIGEAFDPNVHEAVLQQPADGVESDHISMVLRSGFRVGTRVVRAAQVAVAP</sequence>
<reference evidence="7 8" key="1">
    <citation type="submission" date="2020-02" db="EMBL/GenBank/DDBJ databases">
        <authorList>
            <person name="Sun Q."/>
        </authorList>
    </citation>
    <scope>NUCLEOTIDE SEQUENCE [LARGE SCALE GENOMIC DNA]</scope>
    <source>
        <strain evidence="7 8">YIM 13062</strain>
    </source>
</reference>
<organism evidence="7 8">
    <name type="scientific">Kocuria subflava</name>
    <dbReference type="NCBI Taxonomy" id="1736139"/>
    <lineage>
        <taxon>Bacteria</taxon>
        <taxon>Bacillati</taxon>
        <taxon>Actinomycetota</taxon>
        <taxon>Actinomycetes</taxon>
        <taxon>Micrococcales</taxon>
        <taxon>Micrococcaceae</taxon>
        <taxon>Kocuria</taxon>
    </lineage>
</organism>
<comment type="similarity">
    <text evidence="1 3 4">Belongs to the GrpE family.</text>
</comment>
<keyword evidence="2 3" id="KW-0143">Chaperone</keyword>
<keyword evidence="3" id="KW-0963">Cytoplasm</keyword>
<gene>
    <name evidence="3" type="primary">grpE</name>
    <name evidence="7" type="ORF">GTW58_01205</name>
</gene>
<keyword evidence="8" id="KW-1185">Reference proteome</keyword>
<dbReference type="PRINTS" id="PR00773">
    <property type="entry name" value="GRPEPROTEIN"/>
</dbReference>
<feature type="coiled-coil region" evidence="5">
    <location>
        <begin position="69"/>
        <end position="96"/>
    </location>
</feature>
<name>A0A846TRX0_9MICC</name>
<dbReference type="GO" id="GO:0051082">
    <property type="term" value="F:unfolded protein binding"/>
    <property type="evidence" value="ECO:0007669"/>
    <property type="project" value="TreeGrafter"/>
</dbReference>
<dbReference type="SUPFAM" id="SSF51064">
    <property type="entry name" value="Head domain of nucleotide exchange factor GrpE"/>
    <property type="match status" value="1"/>
</dbReference>
<protein>
    <recommendedName>
        <fullName evidence="3">Protein GrpE</fullName>
    </recommendedName>
    <alternativeName>
        <fullName evidence="3">HSP-70 cofactor</fullName>
    </alternativeName>
</protein>
<dbReference type="SUPFAM" id="SSF58014">
    <property type="entry name" value="Coiled-coil domain of nucleotide exchange factor GrpE"/>
    <property type="match status" value="1"/>
</dbReference>
<dbReference type="HAMAP" id="MF_01151">
    <property type="entry name" value="GrpE"/>
    <property type="match status" value="1"/>
</dbReference>
<proteinExistence type="inferred from homology"/>
<dbReference type="EMBL" id="JAAVUN010000001">
    <property type="protein sequence ID" value="NKE08584.1"/>
    <property type="molecule type" value="Genomic_DNA"/>
</dbReference>
<dbReference type="AlphaFoldDB" id="A0A846TRX0"/>
<dbReference type="CDD" id="cd00446">
    <property type="entry name" value="GrpE"/>
    <property type="match status" value="1"/>
</dbReference>
<keyword evidence="3" id="KW-0346">Stress response</keyword>
<evidence type="ECO:0000256" key="2">
    <source>
        <dbReference type="ARBA" id="ARBA00023186"/>
    </source>
</evidence>
<dbReference type="GO" id="GO:0000774">
    <property type="term" value="F:adenyl-nucleotide exchange factor activity"/>
    <property type="evidence" value="ECO:0007669"/>
    <property type="project" value="InterPro"/>
</dbReference>
<dbReference type="Pfam" id="PF01025">
    <property type="entry name" value="GrpE"/>
    <property type="match status" value="1"/>
</dbReference>
<dbReference type="RefSeq" id="WP_119932191.1">
    <property type="nucleotide sequence ID" value="NZ_JAAVUN010000001.1"/>
</dbReference>
<feature type="compositionally biased region" description="Basic and acidic residues" evidence="6">
    <location>
        <begin position="34"/>
        <end position="51"/>
    </location>
</feature>
<dbReference type="PANTHER" id="PTHR21237:SF23">
    <property type="entry name" value="GRPE PROTEIN HOMOLOG, MITOCHONDRIAL"/>
    <property type="match status" value="1"/>
</dbReference>
<comment type="function">
    <text evidence="3">Participates actively in the response to hyperosmotic and heat shock by preventing the aggregation of stress-denatured proteins, in association with DnaK and GrpE. It is the nucleotide exchange factor for DnaK and may function as a thermosensor. Unfolded proteins bind initially to DnaJ; upon interaction with the DnaJ-bound protein, DnaK hydrolyzes its bound ATP, resulting in the formation of a stable complex. GrpE releases ADP from DnaK; ATP binding to DnaK triggers the release of the substrate protein, thus completing the reaction cycle. Several rounds of ATP-dependent interactions between DnaJ, DnaK and GrpE are required for fully efficient folding.</text>
</comment>
<dbReference type="GO" id="GO:0042803">
    <property type="term" value="F:protein homodimerization activity"/>
    <property type="evidence" value="ECO:0007669"/>
    <property type="project" value="InterPro"/>
</dbReference>
<evidence type="ECO:0000256" key="6">
    <source>
        <dbReference type="SAM" id="MobiDB-lite"/>
    </source>
</evidence>
<dbReference type="Gene3D" id="2.30.22.10">
    <property type="entry name" value="Head domain of nucleotide exchange factor GrpE"/>
    <property type="match status" value="1"/>
</dbReference>
<keyword evidence="5" id="KW-0175">Coiled coil</keyword>
<evidence type="ECO:0000313" key="7">
    <source>
        <dbReference type="EMBL" id="NKE08584.1"/>
    </source>
</evidence>
<dbReference type="PANTHER" id="PTHR21237">
    <property type="entry name" value="GRPE PROTEIN"/>
    <property type="match status" value="1"/>
</dbReference>
<evidence type="ECO:0000256" key="3">
    <source>
        <dbReference type="HAMAP-Rule" id="MF_01151"/>
    </source>
</evidence>
<evidence type="ECO:0000256" key="1">
    <source>
        <dbReference type="ARBA" id="ARBA00009054"/>
    </source>
</evidence>
<dbReference type="InterPro" id="IPR013805">
    <property type="entry name" value="GrpE_CC"/>
</dbReference>
<dbReference type="GO" id="GO:0005737">
    <property type="term" value="C:cytoplasm"/>
    <property type="evidence" value="ECO:0007669"/>
    <property type="project" value="UniProtKB-SubCell"/>
</dbReference>
<dbReference type="InterPro" id="IPR000740">
    <property type="entry name" value="GrpE"/>
</dbReference>
<dbReference type="InterPro" id="IPR009012">
    <property type="entry name" value="GrpE_head"/>
</dbReference>
<dbReference type="Gene3D" id="3.90.20.20">
    <property type="match status" value="1"/>
</dbReference>
<evidence type="ECO:0000313" key="8">
    <source>
        <dbReference type="Proteomes" id="UP000521379"/>
    </source>
</evidence>
<comment type="caution">
    <text evidence="7">The sequence shown here is derived from an EMBL/GenBank/DDBJ whole genome shotgun (WGS) entry which is preliminary data.</text>
</comment>
<comment type="subcellular location">
    <subcellularLocation>
        <location evidence="3">Cytoplasm</location>
    </subcellularLocation>
</comment>
<evidence type="ECO:0000256" key="4">
    <source>
        <dbReference type="RuleBase" id="RU004478"/>
    </source>
</evidence>
<dbReference type="Proteomes" id="UP000521379">
    <property type="component" value="Unassembled WGS sequence"/>
</dbReference>
<feature type="region of interest" description="Disordered" evidence="6">
    <location>
        <begin position="1"/>
        <end position="61"/>
    </location>
</feature>
<accession>A0A846TRX0</accession>
<evidence type="ECO:0000256" key="5">
    <source>
        <dbReference type="SAM" id="Coils"/>
    </source>
</evidence>
<dbReference type="GO" id="GO:0051087">
    <property type="term" value="F:protein-folding chaperone binding"/>
    <property type="evidence" value="ECO:0007669"/>
    <property type="project" value="InterPro"/>
</dbReference>